<evidence type="ECO:0000313" key="1">
    <source>
        <dbReference type="EMBL" id="CEK83626.1"/>
    </source>
</evidence>
<dbReference type="AlphaFoldDB" id="A0A0B7AUD1"/>
<sequence>SYAPTSRFRNDIKKKVGTTSMLNFNKKQQIEWFGHINRQCASKRNVTPIQWIQIKRPSTQKTNSEITEEAKNTVYEVHTKASPEV</sequence>
<protein>
    <submittedName>
        <fullName evidence="1">Uncharacterized protein</fullName>
    </submittedName>
</protein>
<dbReference type="EMBL" id="HACG01036761">
    <property type="protein sequence ID" value="CEK83626.1"/>
    <property type="molecule type" value="Transcribed_RNA"/>
</dbReference>
<name>A0A0B7AUD1_9EUPU</name>
<accession>A0A0B7AUD1</accession>
<feature type="non-terminal residue" evidence="1">
    <location>
        <position position="1"/>
    </location>
</feature>
<feature type="non-terminal residue" evidence="1">
    <location>
        <position position="85"/>
    </location>
</feature>
<proteinExistence type="predicted"/>
<gene>
    <name evidence="1" type="primary">ORF138118</name>
</gene>
<reference evidence="1" key="1">
    <citation type="submission" date="2014-12" db="EMBL/GenBank/DDBJ databases">
        <title>Insight into the proteome of Arion vulgaris.</title>
        <authorList>
            <person name="Aradska J."/>
            <person name="Bulat T."/>
            <person name="Smidak R."/>
            <person name="Sarate P."/>
            <person name="Gangsoo J."/>
            <person name="Sialana F."/>
            <person name="Bilban M."/>
            <person name="Lubec G."/>
        </authorList>
    </citation>
    <scope>NUCLEOTIDE SEQUENCE</scope>
    <source>
        <tissue evidence="1">Skin</tissue>
    </source>
</reference>
<organism evidence="1">
    <name type="scientific">Arion vulgaris</name>
    <dbReference type="NCBI Taxonomy" id="1028688"/>
    <lineage>
        <taxon>Eukaryota</taxon>
        <taxon>Metazoa</taxon>
        <taxon>Spiralia</taxon>
        <taxon>Lophotrochozoa</taxon>
        <taxon>Mollusca</taxon>
        <taxon>Gastropoda</taxon>
        <taxon>Heterobranchia</taxon>
        <taxon>Euthyneura</taxon>
        <taxon>Panpulmonata</taxon>
        <taxon>Eupulmonata</taxon>
        <taxon>Stylommatophora</taxon>
        <taxon>Helicina</taxon>
        <taxon>Arionoidea</taxon>
        <taxon>Arionidae</taxon>
        <taxon>Arion</taxon>
    </lineage>
</organism>